<organism evidence="1">
    <name type="scientific">Populus davidiana</name>
    <dbReference type="NCBI Taxonomy" id="266767"/>
    <lineage>
        <taxon>Eukaryota</taxon>
        <taxon>Viridiplantae</taxon>
        <taxon>Streptophyta</taxon>
        <taxon>Embryophyta</taxon>
        <taxon>Tracheophyta</taxon>
        <taxon>Spermatophyta</taxon>
        <taxon>Magnoliopsida</taxon>
        <taxon>eudicotyledons</taxon>
        <taxon>Gunneridae</taxon>
        <taxon>Pentapetalae</taxon>
        <taxon>rosids</taxon>
        <taxon>fabids</taxon>
        <taxon>Malpighiales</taxon>
        <taxon>Salicaceae</taxon>
        <taxon>Saliceae</taxon>
        <taxon>Populus</taxon>
    </lineage>
</organism>
<sequence>MNCGLHKKDQFTNEKAMQWTVFSSAASTFHETACSYDTLRPIVDMQIPAGKHANPCCINFAKSVNNALCPDSSNILSSVMSWRATRVVSSMSSPAWLAKMNTGCASNEQHKIASG</sequence>
<dbReference type="EMBL" id="GILB01002939">
    <property type="protein sequence ID" value="NUU83272.1"/>
    <property type="molecule type" value="Transcribed_RNA"/>
</dbReference>
<name>A0A6M2EDN2_9ROSI</name>
<evidence type="ECO:0000313" key="1">
    <source>
        <dbReference type="EMBL" id="NUU83272.1"/>
    </source>
</evidence>
<reference evidence="1" key="1">
    <citation type="submission" date="2020-03" db="EMBL/GenBank/DDBJ databases">
        <authorList>
            <person name="Zhang R."/>
        </authorList>
    </citation>
    <scope>NUCLEOTIDE SEQUENCE</scope>
</reference>
<protein>
    <submittedName>
        <fullName evidence="1">Uncharacterized protein</fullName>
    </submittedName>
</protein>
<dbReference type="AlphaFoldDB" id="A0A6M2EDN2"/>
<accession>A0A6M2EDN2</accession>
<proteinExistence type="predicted"/>